<dbReference type="Pfam" id="PF16867">
    <property type="entry name" value="DMSP_lyase"/>
    <property type="match status" value="1"/>
</dbReference>
<dbReference type="EMBL" id="HG938354">
    <property type="protein sequence ID" value="CDN52327.1"/>
    <property type="molecule type" value="Genomic_DNA"/>
</dbReference>
<dbReference type="HOGENOM" id="CLU_107154_0_0_5"/>
<accession>A0A068T1J3</accession>
<protein>
    <submittedName>
        <fullName evidence="1">Putative transcriptional regulator protein</fullName>
    </submittedName>
</protein>
<dbReference type="GO" id="GO:0047869">
    <property type="term" value="F:dimethylpropiothetin dethiomethylase activity"/>
    <property type="evidence" value="ECO:0007669"/>
    <property type="project" value="InterPro"/>
</dbReference>
<dbReference type="SUPFAM" id="SSF51182">
    <property type="entry name" value="RmlC-like cupins"/>
    <property type="match status" value="1"/>
</dbReference>
<organism evidence="1 2">
    <name type="scientific">Neorhizobium galegae bv. orientalis str. HAMBI 540</name>
    <dbReference type="NCBI Taxonomy" id="1028800"/>
    <lineage>
        <taxon>Bacteria</taxon>
        <taxon>Pseudomonadati</taxon>
        <taxon>Pseudomonadota</taxon>
        <taxon>Alphaproteobacteria</taxon>
        <taxon>Hyphomicrobiales</taxon>
        <taxon>Rhizobiaceae</taxon>
        <taxon>Rhizobium/Agrobacterium group</taxon>
        <taxon>Neorhizobium</taxon>
    </lineage>
</organism>
<dbReference type="AlphaFoldDB" id="A0A068T1J3"/>
<dbReference type="OrthoDB" id="9083851at2"/>
<evidence type="ECO:0000313" key="2">
    <source>
        <dbReference type="Proteomes" id="UP000028181"/>
    </source>
</evidence>
<proteinExistence type="predicted"/>
<dbReference type="Proteomes" id="UP000028181">
    <property type="component" value="Plasmid pHAMBI540a"/>
</dbReference>
<keyword evidence="2" id="KW-1185">Reference proteome</keyword>
<name>A0A068T1J3_NEOGA</name>
<reference evidence="2" key="1">
    <citation type="journal article" date="2014" name="BMC Genomics">
        <title>Genome sequencing of two Neorhizobium galegae strains reveals a noeT gene responsible for the unusual acetylation of the nodulation factors.</title>
        <authorList>
            <person name="Osterman J."/>
            <person name="Marsh J."/>
            <person name="Laine P.K."/>
            <person name="Zeng Z."/>
            <person name="Alatalo E."/>
            <person name="Sullivan J.T."/>
            <person name="Young J.P."/>
            <person name="Thomas-Oates J."/>
            <person name="Paulin L."/>
            <person name="Lindstrom K."/>
        </authorList>
    </citation>
    <scope>NUCLEOTIDE SEQUENCE [LARGE SCALE GENOMIC DNA]</scope>
    <source>
        <strain evidence="2">HAMBI 540</strain>
    </source>
</reference>
<dbReference type="PATRIC" id="fig|1028800.3.peg.6313"/>
<keyword evidence="1" id="KW-0614">Plasmid</keyword>
<geneLocation type="plasmid" evidence="2">
    <name>II</name>
</geneLocation>
<dbReference type="GeneID" id="24260663"/>
<dbReference type="KEGG" id="ngg:RG540_PA16510"/>
<evidence type="ECO:0000313" key="1">
    <source>
        <dbReference type="EMBL" id="CDN52327.1"/>
    </source>
</evidence>
<dbReference type="Gene3D" id="2.60.120.10">
    <property type="entry name" value="Jelly Rolls"/>
    <property type="match status" value="1"/>
</dbReference>
<gene>
    <name evidence="1" type="ORF">RG540_PA16510</name>
</gene>
<dbReference type="InterPro" id="IPR011051">
    <property type="entry name" value="RmlC_Cupin_sf"/>
</dbReference>
<dbReference type="eggNOG" id="COG1917">
    <property type="taxonomic scope" value="Bacteria"/>
</dbReference>
<sequence length="201" mass="22291">MARSEALQDFLNAAFVAFDQLAEDSRGRQSLTQIFAHLQTSLPQRVNIAKRLPVCGLYLEGVLAAKAEQPSLNILLRRFAALEAQLEWNGRSTYDNSASANFPMSHANTMIVGPGGLEDRSDVWLGATLMAPNVRYPDHDHAPEEIYLVLSDGEFMQGDSGWFTPGMGGSFYNPPGIRHAMRSGEEPLFAFWALLPDQRKH</sequence>
<dbReference type="RefSeq" id="WP_041366169.1">
    <property type="nucleotide sequence ID" value="NZ_HG938354.1"/>
</dbReference>
<dbReference type="InterPro" id="IPR031723">
    <property type="entry name" value="DMSP_lyase"/>
</dbReference>
<dbReference type="InterPro" id="IPR014710">
    <property type="entry name" value="RmlC-like_jellyroll"/>
</dbReference>